<dbReference type="InterPro" id="IPR000873">
    <property type="entry name" value="AMP-dep_synth/lig_dom"/>
</dbReference>
<evidence type="ECO:0000313" key="10">
    <source>
        <dbReference type="EMBL" id="OQD82486.1"/>
    </source>
</evidence>
<feature type="compositionally biased region" description="Polar residues" evidence="8">
    <location>
        <begin position="1227"/>
        <end position="1239"/>
    </location>
</feature>
<dbReference type="GO" id="GO:0006629">
    <property type="term" value="P:lipid metabolic process"/>
    <property type="evidence" value="ECO:0007669"/>
    <property type="project" value="InterPro"/>
</dbReference>
<dbReference type="Gene3D" id="3.40.50.12780">
    <property type="entry name" value="N-terminal domain of ligase-like"/>
    <property type="match status" value="1"/>
</dbReference>
<dbReference type="PANTHER" id="PTHR42921">
    <property type="entry name" value="ACETOACETYL-COA SYNTHETASE"/>
    <property type="match status" value="1"/>
</dbReference>
<dbReference type="InterPro" id="IPR005914">
    <property type="entry name" value="Acac_CoA_synth"/>
</dbReference>
<feature type="compositionally biased region" description="Polar residues" evidence="8">
    <location>
        <begin position="714"/>
        <end position="731"/>
    </location>
</feature>
<keyword evidence="11" id="KW-1185">Reference proteome</keyword>
<dbReference type="InterPro" id="IPR045851">
    <property type="entry name" value="AMP-bd_C_sf"/>
</dbReference>
<name>A0A1V6Q1A2_9EURO</name>
<dbReference type="GO" id="GO:0048471">
    <property type="term" value="C:perinuclear region of cytoplasm"/>
    <property type="evidence" value="ECO:0007669"/>
    <property type="project" value="UniProtKB-SubCell"/>
</dbReference>
<keyword evidence="5" id="KW-0509">mRNA transport</keyword>
<feature type="domain" description="MPN" evidence="9">
    <location>
        <begin position="863"/>
        <end position="1000"/>
    </location>
</feature>
<keyword evidence="6" id="KW-0811">Translocation</keyword>
<sequence length="1255" mass="139506">MAQSSQVKPIWLPTLPQDQIPMNIYRAHINQKFQQRLRSSQDLHQWSVKNLQDFWVDLHQYTGIIPSLPPTVTTAFDDSVPMQSLPEFFSGASVNYAENVLSGRDLTKTALVGVREGQDLDGEVWTWSLLRENVRKARSALRQLGIKEGDRVAAIISTSVWSVGLFLATASIGAIWTSIAPDLGDEGCISRLQQVTPRVLFADGESTYKGKMRSNVVKIQSIFKAMKIKPQVFLIPITGAHEPAFPSLNDFLSKSRQEDQLGFKRVPYSHPLYILYTSGTTGQPKCLVHSHSVILQHKKTSVLHNSLTPKDVVFQYSSTSWVLWNIMIGHLSVGPTLILYDGSPLWPSAKGMAGIAEYHRVTYWGCSPRYLQELEMTGCVPKDEFDLSSLRMVQTGGSHLGEDQYHWFYRAFPPKVHLTSVTGGTDLVTSWIGTDPAGPLYPGEIQLPMLGQDVDVADPVTGESIKHSGRHGEFVCRKPFPSMPVFFWGDKDGAKYKSTYFDRFENCWAQHDWASYNPQTKGWQIHGRSDGVLNPQGIRFGSSDIYSITESAPLNSVISATLCVGRRRPHDSDEVVFLFVVMQSGNSFTGQLAVELKDAIRKGLSSKHVPRFVIGVKEVPMTVNGKKIETLVKQIVEQLPASVDPSSIAISNKPIGTGGEERELDGLQGVSIQQVGLKHGDKLFIGYKEQTQQNGPSNGDTSASERRLNGAPIPQQQTVPIRPQATSSATIKNPWDVVKQSPLDNLLDKKDGKIKRNMDHKMCKHGPRGMCDYCMPLEPYDAKYMAEKKIKHLSFHSYLRKINAATNKPEMGTSFMPPLNEPYYRVRTDCPSGHSPWPEGICTKCQPSAISLQPQEFRMVDHVEFASPDLINSLLDFWRKSGAQRLGFLYGTYEEYTEVPLGVKAVVQAIYEPPQMGEVDGVTLHDWHNEKEVDEVASLCGLQKVGVIFTDLLDGGQGDGSVVCKRHIDSYFLSSLEIAFAARLQAQNPKSTKWSRTGRFGSDFVTCVLSGDETGAISISSYQASVSAVEMVRGDIIEPSADPSVMLVQSETDEDIGARTRYIPEVFYRRINEYGASVQENASPSFPVDFLLVTLTHGFPTESSPLFTNSRFPIENREIIGESQELRHVAQKLMPGDPQRAIQGVSDFHLLCFLHGLSTFNKDEESLLCRVAKTKSPAEGMQLLNTSGWATLMTILEESGERPPKRPWPTAVESPRPDLQSRGRRNPPSSHTSRSNTPNADGEQLAKRFKGASLE</sequence>
<proteinExistence type="predicted"/>
<dbReference type="EMBL" id="MDYN01000021">
    <property type="protein sequence ID" value="OQD82486.1"/>
    <property type="molecule type" value="Genomic_DNA"/>
</dbReference>
<dbReference type="GO" id="GO:0005789">
    <property type="term" value="C:endoplasmic reticulum membrane"/>
    <property type="evidence" value="ECO:0007669"/>
    <property type="project" value="UniProtKB-SubCell"/>
</dbReference>
<evidence type="ECO:0000256" key="1">
    <source>
        <dbReference type="ARBA" id="ARBA00004335"/>
    </source>
</evidence>
<dbReference type="Pfam" id="PF05020">
    <property type="entry name" value="zf-NPL4"/>
    <property type="match status" value="1"/>
</dbReference>
<dbReference type="Pfam" id="PF00501">
    <property type="entry name" value="AMP-binding"/>
    <property type="match status" value="1"/>
</dbReference>
<evidence type="ECO:0000256" key="6">
    <source>
        <dbReference type="ARBA" id="ARBA00023010"/>
    </source>
</evidence>
<comment type="function">
    <text evidence="7">Involved in the import of nuclear-targeted proteins into the nucleus and the export of poly(A) RNA out of the nucleus. Has a role in the endoplasmic reticulum-associated degradation (ERAD) pathway.</text>
</comment>
<evidence type="ECO:0000256" key="8">
    <source>
        <dbReference type="SAM" id="MobiDB-lite"/>
    </source>
</evidence>
<dbReference type="Gene3D" id="3.40.140.10">
    <property type="entry name" value="Cytidine Deaminase, domain 2"/>
    <property type="match status" value="1"/>
</dbReference>
<organism evidence="10 11">
    <name type="scientific">Penicillium antarcticum</name>
    <dbReference type="NCBI Taxonomy" id="416450"/>
    <lineage>
        <taxon>Eukaryota</taxon>
        <taxon>Fungi</taxon>
        <taxon>Dikarya</taxon>
        <taxon>Ascomycota</taxon>
        <taxon>Pezizomycotina</taxon>
        <taxon>Eurotiomycetes</taxon>
        <taxon>Eurotiomycetidae</taxon>
        <taxon>Eurotiales</taxon>
        <taxon>Aspergillaceae</taxon>
        <taxon>Penicillium</taxon>
    </lineage>
</organism>
<dbReference type="AlphaFoldDB" id="A0A1V6Q1A2"/>
<evidence type="ECO:0000256" key="5">
    <source>
        <dbReference type="ARBA" id="ARBA00022816"/>
    </source>
</evidence>
<dbReference type="GO" id="GO:0031965">
    <property type="term" value="C:nuclear membrane"/>
    <property type="evidence" value="ECO:0007669"/>
    <property type="project" value="UniProtKB-SubCell"/>
</dbReference>
<evidence type="ECO:0000256" key="3">
    <source>
        <dbReference type="ARBA" id="ARBA00004556"/>
    </source>
</evidence>
<evidence type="ECO:0000256" key="4">
    <source>
        <dbReference type="ARBA" id="ARBA00019709"/>
    </source>
</evidence>
<dbReference type="PROSITE" id="PS00455">
    <property type="entry name" value="AMP_BINDING"/>
    <property type="match status" value="1"/>
</dbReference>
<dbReference type="GO" id="GO:0051028">
    <property type="term" value="P:mRNA transport"/>
    <property type="evidence" value="ECO:0007669"/>
    <property type="project" value="UniProtKB-KW"/>
</dbReference>
<protein>
    <recommendedName>
        <fullName evidence="4">Nuclear protein localization protein 4</fullName>
    </recommendedName>
</protein>
<dbReference type="InterPro" id="IPR007717">
    <property type="entry name" value="NPL4_C"/>
</dbReference>
<dbReference type="Pfam" id="PF05021">
    <property type="entry name" value="NPL4"/>
    <property type="match status" value="1"/>
</dbReference>
<comment type="caution">
    <text evidence="10">The sequence shown here is derived from an EMBL/GenBank/DDBJ whole genome shotgun (WGS) entry which is preliminary data.</text>
</comment>
<dbReference type="InterPro" id="IPR042099">
    <property type="entry name" value="ANL_N_sf"/>
</dbReference>
<dbReference type="InterPro" id="IPR020845">
    <property type="entry name" value="AMP-binding_CS"/>
</dbReference>
<dbReference type="CDD" id="cd08061">
    <property type="entry name" value="MPN_NPL4"/>
    <property type="match status" value="1"/>
</dbReference>
<evidence type="ECO:0000256" key="2">
    <source>
        <dbReference type="ARBA" id="ARBA00004397"/>
    </source>
</evidence>
<dbReference type="NCBIfam" id="TIGR01217">
    <property type="entry name" value="ac_ac_CoA_syn"/>
    <property type="match status" value="1"/>
</dbReference>
<evidence type="ECO:0000313" key="11">
    <source>
        <dbReference type="Proteomes" id="UP000191672"/>
    </source>
</evidence>
<keyword evidence="6" id="KW-0653">Protein transport</keyword>
<feature type="region of interest" description="Disordered" evidence="8">
    <location>
        <begin position="689"/>
        <end position="732"/>
    </location>
</feature>
<dbReference type="PANTHER" id="PTHR42921:SF4">
    <property type="entry name" value="ACETOACETYL-COA SYNTHASE (AFU_ORTHOLOGUE AFUA_8G04770)"/>
    <property type="match status" value="1"/>
</dbReference>
<dbReference type="PROSITE" id="PS50249">
    <property type="entry name" value="MPN"/>
    <property type="match status" value="1"/>
</dbReference>
<evidence type="ECO:0000259" key="9">
    <source>
        <dbReference type="PROSITE" id="PS50249"/>
    </source>
</evidence>
<evidence type="ECO:0000256" key="7">
    <source>
        <dbReference type="ARBA" id="ARBA00024703"/>
    </source>
</evidence>
<dbReference type="InterPro" id="IPR007716">
    <property type="entry name" value="NPL4_Zn-bd_put"/>
</dbReference>
<dbReference type="GO" id="GO:0030729">
    <property type="term" value="F:acetoacetate-CoA ligase activity"/>
    <property type="evidence" value="ECO:0007669"/>
    <property type="project" value="InterPro"/>
</dbReference>
<gene>
    <name evidence="10" type="ORF">PENANT_c021G10662</name>
</gene>
<reference evidence="11" key="1">
    <citation type="journal article" date="2017" name="Nat. Microbiol.">
        <title>Global analysis of biosynthetic gene clusters reveals vast potential of secondary metabolite production in Penicillium species.</title>
        <authorList>
            <person name="Nielsen J.C."/>
            <person name="Grijseels S."/>
            <person name="Prigent S."/>
            <person name="Ji B."/>
            <person name="Dainat J."/>
            <person name="Nielsen K.F."/>
            <person name="Frisvad J.C."/>
            <person name="Workman M."/>
            <person name="Nielsen J."/>
        </authorList>
    </citation>
    <scope>NUCLEOTIDE SEQUENCE [LARGE SCALE GENOMIC DNA]</scope>
    <source>
        <strain evidence="11">IBT 31811</strain>
    </source>
</reference>
<dbReference type="Proteomes" id="UP000191672">
    <property type="component" value="Unassembled WGS sequence"/>
</dbReference>
<comment type="subcellular location">
    <subcellularLocation>
        <location evidence="3">Cytoplasm</location>
        <location evidence="3">Perinuclear region</location>
    </subcellularLocation>
    <subcellularLocation>
        <location evidence="2">Endoplasmic reticulum membrane</location>
        <topology evidence="2">Peripheral membrane protein</topology>
        <orientation evidence="2">Cytoplasmic side</orientation>
    </subcellularLocation>
    <subcellularLocation>
        <location evidence="1">Nucleus membrane</location>
        <topology evidence="1">Peripheral membrane protein</topology>
        <orientation evidence="1">Cytoplasmic side</orientation>
    </subcellularLocation>
</comment>
<keyword evidence="5" id="KW-0813">Transport</keyword>
<dbReference type="SUPFAM" id="SSF56801">
    <property type="entry name" value="Acetyl-CoA synthetase-like"/>
    <property type="match status" value="1"/>
</dbReference>
<dbReference type="STRING" id="416450.A0A1V6Q1A2"/>
<dbReference type="GO" id="GO:0015031">
    <property type="term" value="P:protein transport"/>
    <property type="evidence" value="ECO:0007669"/>
    <property type="project" value="UniProtKB-KW"/>
</dbReference>
<feature type="region of interest" description="Disordered" evidence="8">
    <location>
        <begin position="1199"/>
        <end position="1255"/>
    </location>
</feature>
<dbReference type="Gene3D" id="3.30.300.30">
    <property type="match status" value="1"/>
</dbReference>
<dbReference type="InterPro" id="IPR037518">
    <property type="entry name" value="MPN"/>
</dbReference>
<accession>A0A1V6Q1A2</accession>
<feature type="compositionally biased region" description="Polar residues" evidence="8">
    <location>
        <begin position="689"/>
        <end position="702"/>
    </location>
</feature>